<gene>
    <name evidence="3" type="ORF">GF068_16615</name>
</gene>
<feature type="domain" description="Thioredoxin" evidence="2">
    <location>
        <begin position="66"/>
        <end position="206"/>
    </location>
</feature>
<evidence type="ECO:0000259" key="2">
    <source>
        <dbReference type="PROSITE" id="PS51352"/>
    </source>
</evidence>
<evidence type="ECO:0000313" key="4">
    <source>
        <dbReference type="Proteomes" id="UP000440224"/>
    </source>
</evidence>
<reference evidence="3 4" key="1">
    <citation type="submission" date="2019-10" db="EMBL/GenBank/DDBJ databases">
        <title>A soil myxobacterium in the family Polyangiaceae.</title>
        <authorList>
            <person name="Li Y."/>
            <person name="Wang J."/>
        </authorList>
    </citation>
    <scope>NUCLEOTIDE SEQUENCE [LARGE SCALE GENOMIC DNA]</scope>
    <source>
        <strain evidence="3 4">DSM 14734</strain>
    </source>
</reference>
<dbReference type="EMBL" id="WJIE01000004">
    <property type="protein sequence ID" value="MRG93521.1"/>
    <property type="molecule type" value="Genomic_DNA"/>
</dbReference>
<proteinExistence type="predicted"/>
<dbReference type="AlphaFoldDB" id="A0A6N7PXI2"/>
<dbReference type="Proteomes" id="UP000440224">
    <property type="component" value="Unassembled WGS sequence"/>
</dbReference>
<protein>
    <recommendedName>
        <fullName evidence="2">Thioredoxin domain-containing protein</fullName>
    </recommendedName>
</protein>
<evidence type="ECO:0000313" key="3">
    <source>
        <dbReference type="EMBL" id="MRG93521.1"/>
    </source>
</evidence>
<evidence type="ECO:0000256" key="1">
    <source>
        <dbReference type="SAM" id="MobiDB-lite"/>
    </source>
</evidence>
<dbReference type="SUPFAM" id="SSF52833">
    <property type="entry name" value="Thioredoxin-like"/>
    <property type="match status" value="1"/>
</dbReference>
<dbReference type="Pfam" id="PF13899">
    <property type="entry name" value="Thioredoxin_7"/>
    <property type="match status" value="1"/>
</dbReference>
<dbReference type="PROSITE" id="PS51352">
    <property type="entry name" value="THIOREDOXIN_2"/>
    <property type="match status" value="1"/>
</dbReference>
<dbReference type="InterPro" id="IPR013766">
    <property type="entry name" value="Thioredoxin_domain"/>
</dbReference>
<name>A0A6N7PXI2_9BACT</name>
<feature type="region of interest" description="Disordered" evidence="1">
    <location>
        <begin position="1"/>
        <end position="26"/>
    </location>
</feature>
<dbReference type="InterPro" id="IPR036249">
    <property type="entry name" value="Thioredoxin-like_sf"/>
</dbReference>
<keyword evidence="4" id="KW-1185">Reference proteome</keyword>
<comment type="caution">
    <text evidence="3">The sequence shown here is derived from an EMBL/GenBank/DDBJ whole genome shotgun (WGS) entry which is preliminary data.</text>
</comment>
<dbReference type="Gene3D" id="3.40.30.10">
    <property type="entry name" value="Glutaredoxin"/>
    <property type="match status" value="1"/>
</dbReference>
<dbReference type="OrthoDB" id="9790390at2"/>
<organism evidence="3 4">
    <name type="scientific">Polyangium spumosum</name>
    <dbReference type="NCBI Taxonomy" id="889282"/>
    <lineage>
        <taxon>Bacteria</taxon>
        <taxon>Pseudomonadati</taxon>
        <taxon>Myxococcota</taxon>
        <taxon>Polyangia</taxon>
        <taxon>Polyangiales</taxon>
        <taxon>Polyangiaceae</taxon>
        <taxon>Polyangium</taxon>
    </lineage>
</organism>
<sequence>MRHALLCQGQVNPKGGGSRRPDKRSPPQRLLVRLSKHLIHNRAFFLAACLVACGARPPEAPPVVAIPGDAPAPVAAAAPRDDPKPPPRIRPWVWETDEPRARARASREGLPLLVHLSADWSAASLMMAREVWSDPRILLQRTPLVALRIDLTDGSASPDAELWAERYGARVVPTTIVFDAEGREVARIDGACTVEDVLAAIGRAAADP</sequence>
<accession>A0A6N7PXI2</accession>